<gene>
    <name evidence="1" type="primary">Mo00276</name>
    <name evidence="1" type="ORF">E5Q_00276</name>
</gene>
<dbReference type="AlphaFoldDB" id="G7DSS4"/>
<accession>G7DSS4</accession>
<dbReference type="EMBL" id="BABT02000008">
    <property type="protein sequence ID" value="GAA93632.1"/>
    <property type="molecule type" value="Genomic_DNA"/>
</dbReference>
<protein>
    <submittedName>
        <fullName evidence="1">Uncharacterized protein</fullName>
    </submittedName>
</protein>
<proteinExistence type="predicted"/>
<evidence type="ECO:0000313" key="1">
    <source>
        <dbReference type="EMBL" id="GAA93632.1"/>
    </source>
</evidence>
<name>G7DSS4_MIXOS</name>
<dbReference type="RefSeq" id="XP_014570477.1">
    <property type="nucleotide sequence ID" value="XM_014714991.1"/>
</dbReference>
<dbReference type="Proteomes" id="UP000009131">
    <property type="component" value="Unassembled WGS sequence"/>
</dbReference>
<reference evidence="1 2" key="2">
    <citation type="journal article" date="2012" name="Open Biol.">
        <title>Characteristics of nucleosomes and linker DNA regions on the genome of the basidiomycete Mixia osmundae revealed by mono- and dinucleosome mapping.</title>
        <authorList>
            <person name="Nishida H."/>
            <person name="Kondo S."/>
            <person name="Matsumoto T."/>
            <person name="Suzuki Y."/>
            <person name="Yoshikawa H."/>
            <person name="Taylor T.D."/>
            <person name="Sugiyama J."/>
        </authorList>
    </citation>
    <scope>NUCLEOTIDE SEQUENCE [LARGE SCALE GENOMIC DNA]</scope>
    <source>
        <strain evidence="2">CBS 9802 / IAM 14324 / JCM 22182 / KY 12970</strain>
    </source>
</reference>
<dbReference type="HOGENOM" id="CLU_2590275_0_0_1"/>
<keyword evidence="2" id="KW-1185">Reference proteome</keyword>
<sequence>MQSCDCARPEQHEDAAYEPTARSLPIADRFMNSYTRPVVTIVPSSAERITCLDRRPLGPFESRPWASTIVKDRLDRMSCS</sequence>
<comment type="caution">
    <text evidence="1">The sequence shown here is derived from an EMBL/GenBank/DDBJ whole genome shotgun (WGS) entry which is preliminary data.</text>
</comment>
<evidence type="ECO:0000313" key="2">
    <source>
        <dbReference type="Proteomes" id="UP000009131"/>
    </source>
</evidence>
<organism evidence="1 2">
    <name type="scientific">Mixia osmundae (strain CBS 9802 / IAM 14324 / JCM 22182 / KY 12970)</name>
    <dbReference type="NCBI Taxonomy" id="764103"/>
    <lineage>
        <taxon>Eukaryota</taxon>
        <taxon>Fungi</taxon>
        <taxon>Dikarya</taxon>
        <taxon>Basidiomycota</taxon>
        <taxon>Pucciniomycotina</taxon>
        <taxon>Mixiomycetes</taxon>
        <taxon>Mixiales</taxon>
        <taxon>Mixiaceae</taxon>
        <taxon>Mixia</taxon>
    </lineage>
</organism>
<dbReference type="InParanoid" id="G7DSS4"/>
<reference evidence="1 2" key="1">
    <citation type="journal article" date="2011" name="J. Gen. Appl. Microbiol.">
        <title>Draft genome sequencing of the enigmatic basidiomycete Mixia osmundae.</title>
        <authorList>
            <person name="Nishida H."/>
            <person name="Nagatsuka Y."/>
            <person name="Sugiyama J."/>
        </authorList>
    </citation>
    <scope>NUCLEOTIDE SEQUENCE [LARGE SCALE GENOMIC DNA]</scope>
    <source>
        <strain evidence="2">CBS 9802 / IAM 14324 / JCM 22182 / KY 12970</strain>
    </source>
</reference>